<evidence type="ECO:0000259" key="4">
    <source>
        <dbReference type="PROSITE" id="PS51350"/>
    </source>
</evidence>
<evidence type="ECO:0000313" key="8">
    <source>
        <dbReference type="Proteomes" id="UP000509623"/>
    </source>
</evidence>
<evidence type="ECO:0000313" key="5">
    <source>
        <dbReference type="EMBL" id="QKN23074.1"/>
    </source>
</evidence>
<dbReference type="KEGG" id="clf:GJQ69_00385"/>
<dbReference type="EMBL" id="CP046161">
    <property type="protein sequence ID" value="QKO30320.1"/>
    <property type="molecule type" value="Genomic_DNA"/>
</dbReference>
<dbReference type="InterPro" id="IPR000032">
    <property type="entry name" value="HPr-like"/>
</dbReference>
<dbReference type="Pfam" id="PF00381">
    <property type="entry name" value="PTS-HPr"/>
    <property type="match status" value="1"/>
</dbReference>
<sequence length="88" mass="9667">MIQKTFTLHSQYGFHLRPAQVMVETMTPFASDIHIQTGNDSEADAKSLLGLMSLGLADRQSVQVEISGSDEAEAMSAMEQLFQTNFGE</sequence>
<dbReference type="InterPro" id="IPR035895">
    <property type="entry name" value="HPr-like_sf"/>
</dbReference>
<keyword evidence="8" id="KW-1185">Reference proteome</keyword>
<evidence type="ECO:0000256" key="1">
    <source>
        <dbReference type="ARBA" id="ARBA00004496"/>
    </source>
</evidence>
<dbReference type="SUPFAM" id="SSF55594">
    <property type="entry name" value="HPr-like"/>
    <property type="match status" value="1"/>
</dbReference>
<reference evidence="6" key="2">
    <citation type="journal article" date="2021" name="Appl. Environ. Microbiol.">
        <title>Adaptability of a Caproate-Producing Bacterium Contributes to Its Dominance in an Anaerobic Fermentation System.</title>
        <authorList>
            <person name="Wang H."/>
            <person name="Gu Y."/>
            <person name="Zhou W."/>
            <person name="Zhao D."/>
            <person name="Qiao Z."/>
            <person name="Zheng J."/>
            <person name="Gao J."/>
            <person name="Chen X."/>
            <person name="Ren C."/>
            <person name="Xu Y."/>
        </authorList>
    </citation>
    <scope>NUCLEOTIDE SEQUENCE</scope>
    <source>
        <strain evidence="6">JNU-WLY1368</strain>
    </source>
</reference>
<reference evidence="6" key="3">
    <citation type="journal article" date="2022" name="Int. J. Syst. Evol. Microbiol.">
        <title>Caproicibacterium lactatifermentans sp. nov., isolated from pit clay used for the production of Chinese strong aroma-type liquor.</title>
        <authorList>
            <person name="Wang H."/>
            <person name="Gu Y."/>
            <person name="Zhao D."/>
            <person name="Qiao Z."/>
            <person name="Zheng J."/>
            <person name="Gao J."/>
            <person name="Ren C."/>
            <person name="Xu Y."/>
        </authorList>
    </citation>
    <scope>NUCLEOTIDE SEQUENCE</scope>
    <source>
        <strain evidence="6">JNU-WLY1368</strain>
    </source>
</reference>
<dbReference type="EMBL" id="CP046051">
    <property type="protein sequence ID" value="QKN23074.1"/>
    <property type="molecule type" value="Genomic_DNA"/>
</dbReference>
<dbReference type="PRINTS" id="PR00107">
    <property type="entry name" value="PHOSPHOCPHPR"/>
</dbReference>
<name>A0A859DNI6_9FIRM</name>
<dbReference type="InterPro" id="IPR050399">
    <property type="entry name" value="HPr"/>
</dbReference>
<protein>
    <submittedName>
        <fullName evidence="5">HPr family phosphocarrier protein</fullName>
    </submittedName>
</protein>
<dbReference type="PANTHER" id="PTHR33705">
    <property type="entry name" value="PHOSPHOCARRIER PROTEIN HPR"/>
    <property type="match status" value="1"/>
</dbReference>
<dbReference type="GO" id="GO:0005737">
    <property type="term" value="C:cytoplasm"/>
    <property type="evidence" value="ECO:0007669"/>
    <property type="project" value="UniProtKB-SubCell"/>
</dbReference>
<dbReference type="PROSITE" id="PS00589">
    <property type="entry name" value="PTS_HPR_SER"/>
    <property type="match status" value="1"/>
</dbReference>
<evidence type="ECO:0000256" key="3">
    <source>
        <dbReference type="ARBA" id="ARBA00022683"/>
    </source>
</evidence>
<comment type="subcellular location">
    <subcellularLocation>
        <location evidence="1">Cytoplasm</location>
    </subcellularLocation>
</comment>
<dbReference type="PANTHER" id="PTHR33705:SF2">
    <property type="entry name" value="PHOSPHOCARRIER PROTEIN NPR"/>
    <property type="match status" value="1"/>
</dbReference>
<organism evidence="5 7">
    <name type="scientific">Caproicibacterium lactatifermentans</name>
    <dbReference type="NCBI Taxonomy" id="2666138"/>
    <lineage>
        <taxon>Bacteria</taxon>
        <taxon>Bacillati</taxon>
        <taxon>Bacillota</taxon>
        <taxon>Clostridia</taxon>
        <taxon>Eubacteriales</taxon>
        <taxon>Oscillospiraceae</taxon>
        <taxon>Caproicibacterium</taxon>
    </lineage>
</organism>
<dbReference type="GO" id="GO:0009401">
    <property type="term" value="P:phosphoenolpyruvate-dependent sugar phosphotransferase system"/>
    <property type="evidence" value="ECO:0007669"/>
    <property type="project" value="UniProtKB-KW"/>
</dbReference>
<dbReference type="Gene3D" id="3.30.1340.10">
    <property type="entry name" value="HPr-like"/>
    <property type="match status" value="1"/>
</dbReference>
<dbReference type="AlphaFoldDB" id="A0A859DNI6"/>
<dbReference type="NCBIfam" id="TIGR01003">
    <property type="entry name" value="PTS_HPr_family"/>
    <property type="match status" value="1"/>
</dbReference>
<accession>A0A859DNI6</accession>
<gene>
    <name evidence="5" type="ORF">GJQ69_00385</name>
    <name evidence="6" type="ORF">GKP14_04395</name>
</gene>
<dbReference type="PROSITE" id="PS51350">
    <property type="entry name" value="PTS_HPR_DOM"/>
    <property type="match status" value="1"/>
</dbReference>
<proteinExistence type="predicted"/>
<dbReference type="RefSeq" id="WP_086034887.1">
    <property type="nucleotide sequence ID" value="NZ_CP046051.1"/>
</dbReference>
<evidence type="ECO:0000313" key="6">
    <source>
        <dbReference type="EMBL" id="QKO30320.1"/>
    </source>
</evidence>
<evidence type="ECO:0000256" key="2">
    <source>
        <dbReference type="ARBA" id="ARBA00022490"/>
    </source>
</evidence>
<keyword evidence="3" id="KW-0598">Phosphotransferase system</keyword>
<dbReference type="Proteomes" id="UP000509623">
    <property type="component" value="Chromosome"/>
</dbReference>
<keyword evidence="2" id="KW-0963">Cytoplasm</keyword>
<feature type="domain" description="HPr" evidence="4">
    <location>
        <begin position="1"/>
        <end position="88"/>
    </location>
</feature>
<dbReference type="InterPro" id="IPR002114">
    <property type="entry name" value="PTS_HPr_Ser_P_site"/>
</dbReference>
<reference evidence="7 8" key="1">
    <citation type="submission" date="2019-11" db="EMBL/GenBank/DDBJ databases">
        <authorList>
            <person name="Ren C."/>
            <person name="Wang H."/>
            <person name="Xu Y."/>
        </authorList>
    </citation>
    <scope>NUCLEOTIDE SEQUENCE [LARGE SCALE GENOMIC DNA]</scope>
    <source>
        <strain evidence="8">JNU-WLY1368</strain>
        <strain evidence="5 7">LBM 19010</strain>
    </source>
</reference>
<dbReference type="Proteomes" id="UP000501316">
    <property type="component" value="Chromosome"/>
</dbReference>
<evidence type="ECO:0000313" key="7">
    <source>
        <dbReference type="Proteomes" id="UP000501316"/>
    </source>
</evidence>